<dbReference type="PANTHER" id="PTHR43581:SF2">
    <property type="entry name" value="EXCINUCLEASE ATPASE SUBUNIT"/>
    <property type="match status" value="1"/>
</dbReference>
<feature type="region of interest" description="Disordered" evidence="1">
    <location>
        <begin position="1"/>
        <end position="35"/>
    </location>
</feature>
<name>A0ABY4N5N3_9MICO</name>
<dbReference type="CDD" id="cd00267">
    <property type="entry name" value="ABC_ATPase"/>
    <property type="match status" value="1"/>
</dbReference>
<dbReference type="Proteomes" id="UP001055868">
    <property type="component" value="Chromosome"/>
</dbReference>
<dbReference type="Pfam" id="PF13175">
    <property type="entry name" value="AAA_15"/>
    <property type="match status" value="1"/>
</dbReference>
<reference evidence="3" key="1">
    <citation type="submission" date="2022-05" db="EMBL/GenBank/DDBJ databases">
        <title>Genomic analysis of Brachybacterium sp. CBA3104.</title>
        <authorList>
            <person name="Roh S.W."/>
            <person name="Kim Y.B."/>
            <person name="Kim Y."/>
        </authorList>
    </citation>
    <scope>NUCLEOTIDE SEQUENCE</scope>
    <source>
        <strain evidence="3">CBA3104</strain>
    </source>
</reference>
<accession>A0ABY4N5N3</accession>
<dbReference type="InterPro" id="IPR003593">
    <property type="entry name" value="AAA+_ATPase"/>
</dbReference>
<dbReference type="InterPro" id="IPR051396">
    <property type="entry name" value="Bact_Antivir_Def_Nuclease"/>
</dbReference>
<keyword evidence="4" id="KW-1185">Reference proteome</keyword>
<evidence type="ECO:0000313" key="3">
    <source>
        <dbReference type="EMBL" id="UQN29871.1"/>
    </source>
</evidence>
<evidence type="ECO:0000256" key="1">
    <source>
        <dbReference type="SAM" id="MobiDB-lite"/>
    </source>
</evidence>
<dbReference type="RefSeq" id="WP_249479058.1">
    <property type="nucleotide sequence ID" value="NZ_CP097218.1"/>
</dbReference>
<dbReference type="SUPFAM" id="SSF52540">
    <property type="entry name" value="P-loop containing nucleoside triphosphate hydrolases"/>
    <property type="match status" value="1"/>
</dbReference>
<dbReference type="EMBL" id="CP097218">
    <property type="protein sequence ID" value="UQN29871.1"/>
    <property type="molecule type" value="Genomic_DNA"/>
</dbReference>
<gene>
    <name evidence="3" type="ORF">M4486_00520</name>
</gene>
<dbReference type="Gene3D" id="3.40.50.300">
    <property type="entry name" value="P-loop containing nucleotide triphosphate hydrolases"/>
    <property type="match status" value="2"/>
</dbReference>
<dbReference type="SMART" id="SM00382">
    <property type="entry name" value="AAA"/>
    <property type="match status" value="1"/>
</dbReference>
<dbReference type="InterPro" id="IPR003959">
    <property type="entry name" value="ATPase_AAA_core"/>
</dbReference>
<organism evidence="3 4">
    <name type="scientific">Brachybacterium kimchii</name>
    <dbReference type="NCBI Taxonomy" id="2942909"/>
    <lineage>
        <taxon>Bacteria</taxon>
        <taxon>Bacillati</taxon>
        <taxon>Actinomycetota</taxon>
        <taxon>Actinomycetes</taxon>
        <taxon>Micrococcales</taxon>
        <taxon>Dermabacteraceae</taxon>
        <taxon>Brachybacterium</taxon>
    </lineage>
</organism>
<feature type="domain" description="AAA+ ATPase" evidence="2">
    <location>
        <begin position="60"/>
        <end position="360"/>
    </location>
</feature>
<evidence type="ECO:0000313" key="4">
    <source>
        <dbReference type="Proteomes" id="UP001055868"/>
    </source>
</evidence>
<sequence length="608" mass="67302">MSTVADGGSAKGDNDFDLGVLENGGEDREPEPPSQRCASLAIEAVRIRNFKRIKDSRIELGPITYLVGGNNSGKSSVLQAIHTAVSCAQASVELGQQVIAEASLRYSPVAEFSLLGHGAQYSNRGDGLRGSVLFEGTPVDNDVLSEYRIEMYKARNHNNVGVDRSGTSAGFGQVISDPKKLFSVYVPGLAGVPHREEMSGYAAVFRKAASGDANLVFRNIIRLLSDRDLLGRLEEMLESVLRVPVSFLVRYDPDRDLYVDVRLATGESVPVRDHLPVDLWGTGILQITQIFAYVLLFKPALLLVDEPDSHLHPSRQKALGVALERIAVDFECKVIVSTHSRHLITGASDAVKVVWMKDGEVETDSQRGLTALLMDLGALDQLDLNSRVILCTEDEDPWALRLALREAGYSEDDVKIASFNGLGNKYTAEAFHEMSEMMTVSPRVIVHRDRDFLTAVELEEWSRVFGDRGIEVFCPTLCDTEAYHATVDHIVAVTGLAVEDATRIRSEVLEEWSPQLKKKHRDKRRAINREYLDGGAPRTDELWPDGAVPTEEMVYGKLLLTQVQKRLRDLGYLDKSRSLHDVPSSSLAGELKAFLLQDEDSVELRFNV</sequence>
<protein>
    <submittedName>
        <fullName evidence="3">AAA family ATPase</fullName>
    </submittedName>
</protein>
<dbReference type="InterPro" id="IPR027417">
    <property type="entry name" value="P-loop_NTPase"/>
</dbReference>
<dbReference type="PANTHER" id="PTHR43581">
    <property type="entry name" value="ATP/GTP PHOSPHATASE"/>
    <property type="match status" value="1"/>
</dbReference>
<proteinExistence type="predicted"/>
<evidence type="ECO:0000259" key="2">
    <source>
        <dbReference type="SMART" id="SM00382"/>
    </source>
</evidence>
<dbReference type="Pfam" id="PF13304">
    <property type="entry name" value="AAA_21"/>
    <property type="match status" value="1"/>
</dbReference>
<dbReference type="InterPro" id="IPR041685">
    <property type="entry name" value="AAA_GajA/Old/RecF-like"/>
</dbReference>